<comment type="subcellular location">
    <subcellularLocation>
        <location evidence="1">Nucleus</location>
    </subcellularLocation>
</comment>
<organism evidence="10">
    <name type="scientific">Cucumis melo</name>
    <name type="common">Muskmelon</name>
    <dbReference type="NCBI Taxonomy" id="3656"/>
    <lineage>
        <taxon>Eukaryota</taxon>
        <taxon>Viridiplantae</taxon>
        <taxon>Streptophyta</taxon>
        <taxon>Embryophyta</taxon>
        <taxon>Tracheophyta</taxon>
        <taxon>Spermatophyta</taxon>
        <taxon>Magnoliopsida</taxon>
        <taxon>eudicotyledons</taxon>
        <taxon>Gunneridae</taxon>
        <taxon>Pentapetalae</taxon>
        <taxon>rosids</taxon>
        <taxon>fabids</taxon>
        <taxon>Cucurbitales</taxon>
        <taxon>Cucurbitaceae</taxon>
        <taxon>Benincaseae</taxon>
        <taxon>Cucumis</taxon>
    </lineage>
</organism>
<dbReference type="GO" id="GO:0003700">
    <property type="term" value="F:DNA-binding transcription factor activity"/>
    <property type="evidence" value="ECO:0007669"/>
    <property type="project" value="InterPro"/>
</dbReference>
<feature type="region of interest" description="Disordered" evidence="7">
    <location>
        <begin position="181"/>
        <end position="205"/>
    </location>
</feature>
<dbReference type="PROSITE" id="PS51297">
    <property type="entry name" value="K_BOX"/>
    <property type="match status" value="1"/>
</dbReference>
<keyword evidence="2" id="KW-0805">Transcription regulation</keyword>
<dbReference type="FunFam" id="3.40.1810.10:FF:000003">
    <property type="entry name" value="MADS-box transcription factor MADS-MC"/>
    <property type="match status" value="1"/>
</dbReference>
<dbReference type="Gramene" id="MELO3C031794.2.1">
    <property type="protein sequence ID" value="MELO3C031794.2.1"/>
    <property type="gene ID" value="MELO3C031794.2"/>
</dbReference>
<evidence type="ECO:0000259" key="8">
    <source>
        <dbReference type="PROSITE" id="PS50066"/>
    </source>
</evidence>
<dbReference type="InterPro" id="IPR002100">
    <property type="entry name" value="TF_MADSbox"/>
</dbReference>
<keyword evidence="4" id="KW-0804">Transcription</keyword>
<keyword evidence="5" id="KW-0539">Nucleus</keyword>
<reference evidence="10" key="1">
    <citation type="submission" date="2023-03" db="UniProtKB">
        <authorList>
            <consortium name="EnsemblPlants"/>
        </authorList>
    </citation>
    <scope>IDENTIFICATION</scope>
</reference>
<proteinExistence type="predicted"/>
<dbReference type="Pfam" id="PF01486">
    <property type="entry name" value="K-box"/>
    <property type="match status" value="1"/>
</dbReference>
<sequence>MGRGKVVLERIENRVNRQVTFSKRRNGLLKKASELSVLCDVDVALIIFSTRGKLFEFGSTDMNKILERYHQQCYTSGSTTNLDESDIQIEEVSKLRAKYESLQRSYRNFLGEELEPLSLKELHNLEKQLDKTLSQARQRKAEIMLQKLADLHKMEQDLGDQNNQLKSKNIIPNKSSLRATQLEKDQDQQCVQEQEGGEEDPKNYEVVRADDPNMVNTTRYYAYSNLAKMISFGFGLFEF</sequence>
<evidence type="ECO:0000256" key="2">
    <source>
        <dbReference type="ARBA" id="ARBA00023015"/>
    </source>
</evidence>
<name>A0A9I9ECC1_CUCME</name>
<evidence type="ECO:0000256" key="5">
    <source>
        <dbReference type="ARBA" id="ARBA00023242"/>
    </source>
</evidence>
<dbReference type="GO" id="GO:0045944">
    <property type="term" value="P:positive regulation of transcription by RNA polymerase II"/>
    <property type="evidence" value="ECO:0007669"/>
    <property type="project" value="InterPro"/>
</dbReference>
<evidence type="ECO:0000256" key="1">
    <source>
        <dbReference type="ARBA" id="ARBA00004123"/>
    </source>
</evidence>
<dbReference type="InterPro" id="IPR002487">
    <property type="entry name" value="TF_Kbox"/>
</dbReference>
<evidence type="ECO:0000313" key="10">
    <source>
        <dbReference type="EnsemblPlants" id="MELO3C031794.2.1"/>
    </source>
</evidence>
<evidence type="ECO:0000256" key="7">
    <source>
        <dbReference type="SAM" id="MobiDB-lite"/>
    </source>
</evidence>
<evidence type="ECO:0000256" key="4">
    <source>
        <dbReference type="ARBA" id="ARBA00023163"/>
    </source>
</evidence>
<dbReference type="SMART" id="SM00432">
    <property type="entry name" value="MADS"/>
    <property type="match status" value="1"/>
</dbReference>
<dbReference type="GO" id="GO:0005634">
    <property type="term" value="C:nucleus"/>
    <property type="evidence" value="ECO:0007669"/>
    <property type="project" value="UniProtKB-SubCell"/>
</dbReference>
<feature type="domain" description="K-box" evidence="9">
    <location>
        <begin position="85"/>
        <end position="177"/>
    </location>
</feature>
<dbReference type="InterPro" id="IPR050142">
    <property type="entry name" value="MADS-box/MEF2_TF"/>
</dbReference>
<dbReference type="CDD" id="cd00265">
    <property type="entry name" value="MADS_MEF2_like"/>
    <property type="match status" value="1"/>
</dbReference>
<dbReference type="Gene3D" id="3.40.1810.10">
    <property type="entry name" value="Transcription factor, MADS-box"/>
    <property type="match status" value="1"/>
</dbReference>
<dbReference type="EnsemblPlants" id="MELO3C031794.2.1">
    <property type="protein sequence ID" value="MELO3C031794.2.1"/>
    <property type="gene ID" value="MELO3C031794.2"/>
</dbReference>
<dbReference type="PANTHER" id="PTHR48019">
    <property type="entry name" value="SERUM RESPONSE FACTOR HOMOLOG"/>
    <property type="match status" value="1"/>
</dbReference>
<feature type="domain" description="MADS-box" evidence="8">
    <location>
        <begin position="1"/>
        <end position="61"/>
    </location>
</feature>
<dbReference type="GO" id="GO:0000977">
    <property type="term" value="F:RNA polymerase II transcription regulatory region sequence-specific DNA binding"/>
    <property type="evidence" value="ECO:0007669"/>
    <property type="project" value="InterPro"/>
</dbReference>
<feature type="coiled-coil region" evidence="6">
    <location>
        <begin position="92"/>
        <end position="142"/>
    </location>
</feature>
<dbReference type="PROSITE" id="PS50066">
    <property type="entry name" value="MADS_BOX_2"/>
    <property type="match status" value="1"/>
</dbReference>
<dbReference type="Pfam" id="PF00319">
    <property type="entry name" value="SRF-TF"/>
    <property type="match status" value="1"/>
</dbReference>
<evidence type="ECO:0000259" key="9">
    <source>
        <dbReference type="PROSITE" id="PS51297"/>
    </source>
</evidence>
<evidence type="ECO:0000256" key="6">
    <source>
        <dbReference type="SAM" id="Coils"/>
    </source>
</evidence>
<dbReference type="GO" id="GO:0046983">
    <property type="term" value="F:protein dimerization activity"/>
    <property type="evidence" value="ECO:0007669"/>
    <property type="project" value="InterPro"/>
</dbReference>
<dbReference type="InterPro" id="IPR033896">
    <property type="entry name" value="MEF2-like_N"/>
</dbReference>
<dbReference type="InterPro" id="IPR036879">
    <property type="entry name" value="TF_MADSbox_sf"/>
</dbReference>
<keyword evidence="6" id="KW-0175">Coiled coil</keyword>
<dbReference type="AlphaFoldDB" id="A0A9I9ECC1"/>
<keyword evidence="3" id="KW-0238">DNA-binding</keyword>
<accession>A0A9I9ECC1</accession>
<evidence type="ECO:0000256" key="3">
    <source>
        <dbReference type="ARBA" id="ARBA00023125"/>
    </source>
</evidence>
<protein>
    <submittedName>
        <fullName evidence="10">Uncharacterized protein</fullName>
    </submittedName>
</protein>
<dbReference type="PRINTS" id="PR00404">
    <property type="entry name" value="MADSDOMAIN"/>
</dbReference>
<dbReference type="SUPFAM" id="SSF55455">
    <property type="entry name" value="SRF-like"/>
    <property type="match status" value="1"/>
</dbReference>
<dbReference type="PROSITE" id="PS00350">
    <property type="entry name" value="MADS_BOX_1"/>
    <property type="match status" value="1"/>
</dbReference>